<feature type="compositionally biased region" description="Polar residues" evidence="1">
    <location>
        <begin position="12"/>
        <end position="21"/>
    </location>
</feature>
<feature type="compositionally biased region" description="Basic residues" evidence="1">
    <location>
        <begin position="1"/>
        <end position="11"/>
    </location>
</feature>
<evidence type="ECO:0000256" key="1">
    <source>
        <dbReference type="SAM" id="MobiDB-lite"/>
    </source>
</evidence>
<evidence type="ECO:0000256" key="2">
    <source>
        <dbReference type="SAM" id="Phobius"/>
    </source>
</evidence>
<proteinExistence type="predicted"/>
<dbReference type="AlphaFoldDB" id="A0AAD7H8F0"/>
<organism evidence="3 4">
    <name type="scientific">Mycena maculata</name>
    <dbReference type="NCBI Taxonomy" id="230809"/>
    <lineage>
        <taxon>Eukaryota</taxon>
        <taxon>Fungi</taxon>
        <taxon>Dikarya</taxon>
        <taxon>Basidiomycota</taxon>
        <taxon>Agaricomycotina</taxon>
        <taxon>Agaricomycetes</taxon>
        <taxon>Agaricomycetidae</taxon>
        <taxon>Agaricales</taxon>
        <taxon>Marasmiineae</taxon>
        <taxon>Mycenaceae</taxon>
        <taxon>Mycena</taxon>
    </lineage>
</organism>
<name>A0AAD7H8F0_9AGAR</name>
<feature type="region of interest" description="Disordered" evidence="1">
    <location>
        <begin position="1"/>
        <end position="58"/>
    </location>
</feature>
<feature type="transmembrane region" description="Helical" evidence="2">
    <location>
        <begin position="161"/>
        <end position="178"/>
    </location>
</feature>
<evidence type="ECO:0000313" key="3">
    <source>
        <dbReference type="EMBL" id="KAJ7714962.1"/>
    </source>
</evidence>
<dbReference type="Proteomes" id="UP001215280">
    <property type="component" value="Unassembled WGS sequence"/>
</dbReference>
<comment type="caution">
    <text evidence="3">The sequence shown here is derived from an EMBL/GenBank/DDBJ whole genome shotgun (WGS) entry which is preliminary data.</text>
</comment>
<sequence>MTSSHLGHRRTSSLPSATTNNLRKRSGMPNQEESLLPQFTYGSTSDDNDDSTEPPPSKDVRHLSWGIFNVAYGAPVRHFSLKGLRESLHDIRGSAPGAGRLLAEIYTTARIPVAVHLLAAMVLIAAPAFSLYLSAAVLGIVEEIVLSRRMTDLQVNLLQGMVFMWLFVAVMATLANRIMTNTAFTLKGHLRAHFLPQLVAVFGWIWPLCKAGKP</sequence>
<protein>
    <submittedName>
        <fullName evidence="3">Uncharacterized protein</fullName>
    </submittedName>
</protein>
<feature type="transmembrane region" description="Helical" evidence="2">
    <location>
        <begin position="190"/>
        <end position="208"/>
    </location>
</feature>
<keyword evidence="2" id="KW-1133">Transmembrane helix</keyword>
<reference evidence="3" key="1">
    <citation type="submission" date="2023-03" db="EMBL/GenBank/DDBJ databases">
        <title>Massive genome expansion in bonnet fungi (Mycena s.s.) driven by repeated elements and novel gene families across ecological guilds.</title>
        <authorList>
            <consortium name="Lawrence Berkeley National Laboratory"/>
            <person name="Harder C.B."/>
            <person name="Miyauchi S."/>
            <person name="Viragh M."/>
            <person name="Kuo A."/>
            <person name="Thoen E."/>
            <person name="Andreopoulos B."/>
            <person name="Lu D."/>
            <person name="Skrede I."/>
            <person name="Drula E."/>
            <person name="Henrissat B."/>
            <person name="Morin E."/>
            <person name="Kohler A."/>
            <person name="Barry K."/>
            <person name="LaButti K."/>
            <person name="Morin E."/>
            <person name="Salamov A."/>
            <person name="Lipzen A."/>
            <person name="Mereny Z."/>
            <person name="Hegedus B."/>
            <person name="Baldrian P."/>
            <person name="Stursova M."/>
            <person name="Weitz H."/>
            <person name="Taylor A."/>
            <person name="Grigoriev I.V."/>
            <person name="Nagy L.G."/>
            <person name="Martin F."/>
            <person name="Kauserud H."/>
        </authorList>
    </citation>
    <scope>NUCLEOTIDE SEQUENCE</scope>
    <source>
        <strain evidence="3">CBHHK188m</strain>
    </source>
</reference>
<keyword evidence="2" id="KW-0472">Membrane</keyword>
<keyword evidence="4" id="KW-1185">Reference proteome</keyword>
<evidence type="ECO:0000313" key="4">
    <source>
        <dbReference type="Proteomes" id="UP001215280"/>
    </source>
</evidence>
<feature type="transmembrane region" description="Helical" evidence="2">
    <location>
        <begin position="117"/>
        <end position="141"/>
    </location>
</feature>
<keyword evidence="2" id="KW-0812">Transmembrane</keyword>
<accession>A0AAD7H8F0</accession>
<gene>
    <name evidence="3" type="ORF">DFH07DRAFT_369114</name>
</gene>
<dbReference type="EMBL" id="JARJLG010000359">
    <property type="protein sequence ID" value="KAJ7714962.1"/>
    <property type="molecule type" value="Genomic_DNA"/>
</dbReference>